<proteinExistence type="predicted"/>
<name>A0A1W1B8M0_9ZZZZ</name>
<dbReference type="EMBL" id="FPHC01000003">
    <property type="protein sequence ID" value="SFV49827.1"/>
    <property type="molecule type" value="Genomic_DNA"/>
</dbReference>
<organism evidence="1">
    <name type="scientific">hydrothermal vent metagenome</name>
    <dbReference type="NCBI Taxonomy" id="652676"/>
    <lineage>
        <taxon>unclassified sequences</taxon>
        <taxon>metagenomes</taxon>
        <taxon>ecological metagenomes</taxon>
    </lineage>
</organism>
<dbReference type="AlphaFoldDB" id="A0A1W1B8M0"/>
<gene>
    <name evidence="1" type="ORF">MNB_SV-6-1604</name>
</gene>
<sequence length="53" mass="6237">MCKAKLPFPSKLCNKAQKATSNRLLRDLLWFDRSIIESYLAKKCLAWQAFYIL</sequence>
<reference evidence="1" key="1">
    <citation type="submission" date="2016-10" db="EMBL/GenBank/DDBJ databases">
        <authorList>
            <person name="de Groot N.N."/>
        </authorList>
    </citation>
    <scope>NUCLEOTIDE SEQUENCE</scope>
</reference>
<protein>
    <submittedName>
        <fullName evidence="1">Uncharacterized protein</fullName>
    </submittedName>
</protein>
<accession>A0A1W1B8M0</accession>
<evidence type="ECO:0000313" key="1">
    <source>
        <dbReference type="EMBL" id="SFV49827.1"/>
    </source>
</evidence>